<proteinExistence type="predicted"/>
<name>A0ABS1QNI2_9GAMM</name>
<comment type="caution">
    <text evidence="1">The sequence shown here is derived from an EMBL/GenBank/DDBJ whole genome shotgun (WGS) entry which is preliminary data.</text>
</comment>
<dbReference type="EMBL" id="JAERTZ010000004">
    <property type="protein sequence ID" value="MBL1376162.1"/>
    <property type="molecule type" value="Genomic_DNA"/>
</dbReference>
<dbReference type="Gene3D" id="2.40.50.660">
    <property type="match status" value="1"/>
</dbReference>
<sequence length="118" mass="13564">MDKIVLWGIIAIAALVIGRQLYTHFYNSGQPQHSLKVAVAHKHTREFMGRTSKEKTELPPPRVDYYVRFRPLAGGDEREFQVSEHLYEQLTQEATGTLVFQGSRFIAFEPDETILDND</sequence>
<dbReference type="Pfam" id="PF10694">
    <property type="entry name" value="DUF2500"/>
    <property type="match status" value="1"/>
</dbReference>
<gene>
    <name evidence="1" type="ORF">JKV55_02290</name>
</gene>
<accession>A0ABS1QNI2</accession>
<keyword evidence="2" id="KW-1185">Reference proteome</keyword>
<reference evidence="2" key="1">
    <citation type="submission" date="2021-01" db="EMBL/GenBank/DDBJ databases">
        <title>Genome public.</title>
        <authorList>
            <person name="Liu C."/>
            <person name="Sun Q."/>
        </authorList>
    </citation>
    <scope>NUCLEOTIDE SEQUENCE [LARGE SCALE GENOMIC DNA]</scope>
    <source>
        <strain evidence="2">CGMCC 1.18722</strain>
    </source>
</reference>
<protein>
    <submittedName>
        <fullName evidence="1">DUF2500 domain-containing protein</fullName>
    </submittedName>
</protein>
<dbReference type="Proteomes" id="UP000638570">
    <property type="component" value="Unassembled WGS sequence"/>
</dbReference>
<organism evidence="1 2">
    <name type="scientific">Zobellella iuensis</name>
    <dbReference type="NCBI Taxonomy" id="2803811"/>
    <lineage>
        <taxon>Bacteria</taxon>
        <taxon>Pseudomonadati</taxon>
        <taxon>Pseudomonadota</taxon>
        <taxon>Gammaproteobacteria</taxon>
        <taxon>Aeromonadales</taxon>
        <taxon>Aeromonadaceae</taxon>
        <taxon>Zobellella</taxon>
    </lineage>
</organism>
<evidence type="ECO:0000313" key="1">
    <source>
        <dbReference type="EMBL" id="MBL1376162.1"/>
    </source>
</evidence>
<evidence type="ECO:0000313" key="2">
    <source>
        <dbReference type="Proteomes" id="UP000638570"/>
    </source>
</evidence>
<dbReference type="RefSeq" id="WP_202082126.1">
    <property type="nucleotide sequence ID" value="NZ_JAERTZ010000004.1"/>
</dbReference>
<dbReference type="InterPro" id="IPR019635">
    <property type="entry name" value="DUF2500"/>
</dbReference>